<organism evidence="1 2">
    <name type="scientific">Flavobacterium aciduliphilum</name>
    <dbReference type="NCBI Taxonomy" id="1101402"/>
    <lineage>
        <taxon>Bacteria</taxon>
        <taxon>Pseudomonadati</taxon>
        <taxon>Bacteroidota</taxon>
        <taxon>Flavobacteriia</taxon>
        <taxon>Flavobacteriales</taxon>
        <taxon>Flavobacteriaceae</taxon>
        <taxon>Flavobacterium</taxon>
    </lineage>
</organism>
<keyword evidence="2" id="KW-1185">Reference proteome</keyword>
<gene>
    <name evidence="1" type="ORF">CLV55_103123</name>
</gene>
<proteinExistence type="predicted"/>
<evidence type="ECO:0000313" key="1">
    <source>
        <dbReference type="EMBL" id="RAR73804.1"/>
    </source>
</evidence>
<dbReference type="RefSeq" id="WP_146739535.1">
    <property type="nucleotide sequence ID" value="NZ_QLSZ01000003.1"/>
</dbReference>
<dbReference type="AlphaFoldDB" id="A0A328YKG6"/>
<dbReference type="EMBL" id="QLSZ01000003">
    <property type="protein sequence ID" value="RAR73804.1"/>
    <property type="molecule type" value="Genomic_DNA"/>
</dbReference>
<protein>
    <submittedName>
        <fullName evidence="1">Uncharacterized protein</fullName>
    </submittedName>
</protein>
<name>A0A328YKG6_9FLAO</name>
<evidence type="ECO:0000313" key="2">
    <source>
        <dbReference type="Proteomes" id="UP000248840"/>
    </source>
</evidence>
<comment type="caution">
    <text evidence="1">The sequence shown here is derived from an EMBL/GenBank/DDBJ whole genome shotgun (WGS) entry which is preliminary data.</text>
</comment>
<reference evidence="1 2" key="1">
    <citation type="submission" date="2018-06" db="EMBL/GenBank/DDBJ databases">
        <title>Genomic Encyclopedia of Archaeal and Bacterial Type Strains, Phase II (KMG-II): from individual species to whole genera.</title>
        <authorList>
            <person name="Goeker M."/>
        </authorList>
    </citation>
    <scope>NUCLEOTIDE SEQUENCE [LARGE SCALE GENOMIC DNA]</scope>
    <source>
        <strain evidence="1 2">DSM 25663</strain>
    </source>
</reference>
<accession>A0A328YKG6</accession>
<dbReference type="Proteomes" id="UP000248840">
    <property type="component" value="Unassembled WGS sequence"/>
</dbReference>
<sequence length="172" mass="20002">MPIQNIKGMLMDFAPQHAEAIAVFMRTGFNSRHDVWLEIPNKKENLISLDSLSELPEKPWLLTHDTVFEIKDAVYEKLKYLYIFSNPTDQKAYLGFDTIKDCITRSLDRLNSYHINSIAYILIPATENPDRVNTKEDDDKSATLMNESIQNWMLNNRELEVYLVDRVGGFKE</sequence>